<keyword evidence="2 6" id="KW-0812">Transmembrane</keyword>
<evidence type="ECO:0000313" key="8">
    <source>
        <dbReference type="EMBL" id="RTR33234.1"/>
    </source>
</evidence>
<evidence type="ECO:0000256" key="4">
    <source>
        <dbReference type="ARBA" id="ARBA00023136"/>
    </source>
</evidence>
<feature type="compositionally biased region" description="Polar residues" evidence="5">
    <location>
        <begin position="13"/>
        <end position="22"/>
    </location>
</feature>
<evidence type="ECO:0000313" key="9">
    <source>
        <dbReference type="Proteomes" id="UP000282060"/>
    </source>
</evidence>
<feature type="transmembrane region" description="Helical" evidence="6">
    <location>
        <begin position="43"/>
        <end position="63"/>
    </location>
</feature>
<evidence type="ECO:0000256" key="2">
    <source>
        <dbReference type="ARBA" id="ARBA00022692"/>
    </source>
</evidence>
<evidence type="ECO:0000256" key="3">
    <source>
        <dbReference type="ARBA" id="ARBA00022989"/>
    </source>
</evidence>
<dbReference type="GO" id="GO:0005886">
    <property type="term" value="C:plasma membrane"/>
    <property type="evidence" value="ECO:0007669"/>
    <property type="project" value="InterPro"/>
</dbReference>
<feature type="domain" description="Translocation and assembly module TamB C-terminal" evidence="7">
    <location>
        <begin position="984"/>
        <end position="1321"/>
    </location>
</feature>
<dbReference type="Proteomes" id="UP000282060">
    <property type="component" value="Unassembled WGS sequence"/>
</dbReference>
<dbReference type="Pfam" id="PF04357">
    <property type="entry name" value="TamB"/>
    <property type="match status" value="1"/>
</dbReference>
<feature type="region of interest" description="Disordered" evidence="5">
    <location>
        <begin position="173"/>
        <end position="193"/>
    </location>
</feature>
<comment type="caution">
    <text evidence="8">The sequence shown here is derived from an EMBL/GenBank/DDBJ whole genome shotgun (WGS) entry which is preliminary data.</text>
</comment>
<protein>
    <recommendedName>
        <fullName evidence="7">Translocation and assembly module TamB C-terminal domain-containing protein</fullName>
    </recommendedName>
</protein>
<comment type="subcellular location">
    <subcellularLocation>
        <location evidence="1">Membrane</location>
        <topology evidence="1">Single-pass membrane protein</topology>
    </subcellularLocation>
</comment>
<dbReference type="GO" id="GO:0097347">
    <property type="term" value="C:TAM protein secretion complex"/>
    <property type="evidence" value="ECO:0007669"/>
    <property type="project" value="TreeGrafter"/>
</dbReference>
<keyword evidence="9" id="KW-1185">Reference proteome</keyword>
<evidence type="ECO:0000256" key="1">
    <source>
        <dbReference type="ARBA" id="ARBA00004167"/>
    </source>
</evidence>
<keyword evidence="3 6" id="KW-1133">Transmembrane helix</keyword>
<dbReference type="GO" id="GO:0009306">
    <property type="term" value="P:protein secretion"/>
    <property type="evidence" value="ECO:0007669"/>
    <property type="project" value="InterPro"/>
</dbReference>
<dbReference type="InterPro" id="IPR007452">
    <property type="entry name" value="TamB_C"/>
</dbReference>
<name>A0A3S0KKY4_9GAMM</name>
<feature type="compositionally biased region" description="Polar residues" evidence="5">
    <location>
        <begin position="173"/>
        <end position="192"/>
    </location>
</feature>
<evidence type="ECO:0000256" key="6">
    <source>
        <dbReference type="SAM" id="Phobius"/>
    </source>
</evidence>
<dbReference type="OrthoDB" id="5555605at2"/>
<dbReference type="PANTHER" id="PTHR36985">
    <property type="entry name" value="TRANSLOCATION AND ASSEMBLY MODULE SUBUNIT TAMB"/>
    <property type="match status" value="1"/>
</dbReference>
<evidence type="ECO:0000259" key="7">
    <source>
        <dbReference type="Pfam" id="PF04357"/>
    </source>
</evidence>
<accession>A0A3S0KKY4</accession>
<keyword evidence="4 6" id="KW-0472">Membrane</keyword>
<dbReference type="PANTHER" id="PTHR36985:SF1">
    <property type="entry name" value="TRANSLOCATION AND ASSEMBLY MODULE SUBUNIT TAMB"/>
    <property type="match status" value="1"/>
</dbReference>
<organism evidence="8 9">
    <name type="scientific">Shewanella atlantica</name>
    <dbReference type="NCBI Taxonomy" id="271099"/>
    <lineage>
        <taxon>Bacteria</taxon>
        <taxon>Pseudomonadati</taxon>
        <taxon>Pseudomonadota</taxon>
        <taxon>Gammaproteobacteria</taxon>
        <taxon>Alteromonadales</taxon>
        <taxon>Shewanellaceae</taxon>
        <taxon>Shewanella</taxon>
    </lineage>
</organism>
<dbReference type="EMBL" id="RXNV01000002">
    <property type="protein sequence ID" value="RTR33234.1"/>
    <property type="molecule type" value="Genomic_DNA"/>
</dbReference>
<gene>
    <name evidence="8" type="ORF">EKG39_05655</name>
</gene>
<feature type="region of interest" description="Disordered" evidence="5">
    <location>
        <begin position="1"/>
        <end position="22"/>
    </location>
</feature>
<dbReference type="RefSeq" id="WP_126504791.1">
    <property type="nucleotide sequence ID" value="NZ_RXNV01000002.1"/>
</dbReference>
<reference evidence="8 9" key="1">
    <citation type="submission" date="2018-12" db="EMBL/GenBank/DDBJ databases">
        <authorList>
            <person name="Yu L."/>
        </authorList>
    </citation>
    <scope>NUCLEOTIDE SEQUENCE [LARGE SCALE GENOMIC DNA]</scope>
    <source>
        <strain evidence="8 9">HAW-EB5</strain>
    </source>
</reference>
<sequence length="1324" mass="145379">MTNPTKETGIDQAETQTESTDALPQSSLARTLWKSFKAVSRTIIYLPLGMLIILAILLGTPLGSRLAVTLADIFVPDLDITYVSGTLNKRLKMTDVRWNMEGIAVDVDDLLLDWRPMCLLSKQLCVNELAASKVLVSIDTNKLGDQSLDDEQIANLVSEADIAVTTADQDLSDNQLDNGQFNESQLNDPQPNENREIQLPFGIDLKRADLANVKVRVNDMQFNASRLQTQAQWQQTGIRANYLYSNDLLVSIPLSIDENSETNEKVEQTTQADNTWTMAQLPAVFMPIPVFVTDAILEQSHLKLGKRDDYFENIVLDGSYHSFLVNLNQLHVEHTYGKVDLKGGITLKDDYPMDISATVDARSVAELPGLKQQQLSLHVSQGFKKLAVTATGKGHIDFNLQGDIGLAQRNLPYELKFESKGFGWPLDKPAYSGRAIKLATHGDLNSQDVTLTANIKTPFHPVLAVDTQFIHTGEQLDVAHLRLKGELGEAELSGNAQYHEGISWDADINTIDFKLQQLKLDLETPLPDSIISGQFHTKGLIDAKGWEVGIANSDLEGEIQGYPFHLRGDINVDDKLHLKADSLKLSALQSVLSISGSAEEAWAVNAKLQIPDLNLWHAESSGSIDAKINVSGESEHPQVTVSAEIFELEFQQYKIEQGLAKGFYRPKDEQEFALSVKAKDLKLASVKLDSITLGFKGNETKQKLGLQTFGELQLNTKVYSTFDPETTQFEAQIRRLNLTSIFGEWDLEAPIDVNWNNDKQSGLVNTFCWLNANGKLCLDDPAELDKNGETSILFDGDIGGVLTPLLPENLLWQAPASLTSTLKWQEESKPEGYLELNLAPGQVSFNNNNRVIDVGYKLLSFQASLDKDKLATQVKFDSHDIASWEGQLEVSVSPDRAISGYTKLDKINLDALSEFMPQLETLTGKVSSELEISGTLAEPDVSGKVQLENGQLLAAANPTPLEDIELDLTLSGQKAILDGQWKMGKGEAKVTGLFDWRGDSFSGDIQFDGDKLAIIQPPLAIITASPALKIKFDKDRADIQGSIDIDSGNIKISQLPEGGVAVSDDVVFEDSISSGQVERSPYAITTNIKIKVADKLRIDGMGLRGKLTGTLDLRQEAFRPPLLYGDIRVLDGSYKFMGQTLKINTGEVQFIGPVEIPNLNIEAVREIKDEDVVAGVRITGTPLKPIVTLFSSPVKEQAEILSYIIKGTGFHSNDGDQNSSLMMGAALTLSNQLGGGAVNLIGESATGLIEKVGFSNVQLDANDDGRVAISGYIGENLMVKYGVGVFNPGYEMTVRYYLLSQLYLETVSGSVEQSLDIYYNFNID</sequence>
<proteinExistence type="predicted"/>
<evidence type="ECO:0000256" key="5">
    <source>
        <dbReference type="SAM" id="MobiDB-lite"/>
    </source>
</evidence>